<keyword evidence="1" id="KW-0808">Transferase</keyword>
<reference evidence="5" key="1">
    <citation type="submission" date="2017-09" db="EMBL/GenBank/DDBJ databases">
        <title>Depth-based differentiation of microbial function through sediment-hosted aquifers and enrichment of novel symbionts in the deep terrestrial subsurface.</title>
        <authorList>
            <person name="Probst A.J."/>
            <person name="Ladd B."/>
            <person name="Jarett J.K."/>
            <person name="Geller-Mcgrath D.E."/>
            <person name="Sieber C.M.K."/>
            <person name="Emerson J.B."/>
            <person name="Anantharaman K."/>
            <person name="Thomas B.C."/>
            <person name="Malmstrom R."/>
            <person name="Stieglmeier M."/>
            <person name="Klingl A."/>
            <person name="Woyke T."/>
            <person name="Ryan C.M."/>
            <person name="Banfield J.F."/>
        </authorList>
    </citation>
    <scope>NUCLEOTIDE SEQUENCE [LARGE SCALE GENOMIC DNA]</scope>
</reference>
<organism evidence="4 5">
    <name type="scientific">Candidatus Uhrbacteria bacterium CG_4_9_14_3_um_filter_41_35</name>
    <dbReference type="NCBI Taxonomy" id="1975034"/>
    <lineage>
        <taxon>Bacteria</taxon>
        <taxon>Candidatus Uhriibacteriota</taxon>
    </lineage>
</organism>
<dbReference type="InterPro" id="IPR014729">
    <property type="entry name" value="Rossmann-like_a/b/a_fold"/>
</dbReference>
<evidence type="ECO:0000256" key="2">
    <source>
        <dbReference type="ARBA" id="ARBA00022695"/>
    </source>
</evidence>
<accession>A0A2M7XFA7</accession>
<name>A0A2M7XFA7_9BACT</name>
<evidence type="ECO:0000313" key="5">
    <source>
        <dbReference type="Proteomes" id="UP000231263"/>
    </source>
</evidence>
<feature type="domain" description="Cytidyltransferase-like" evidence="3">
    <location>
        <begin position="18"/>
        <end position="143"/>
    </location>
</feature>
<evidence type="ECO:0000256" key="1">
    <source>
        <dbReference type="ARBA" id="ARBA00022679"/>
    </source>
</evidence>
<keyword evidence="2" id="KW-0548">Nucleotidyltransferase</keyword>
<dbReference type="Gene3D" id="3.40.50.620">
    <property type="entry name" value="HUPs"/>
    <property type="match status" value="1"/>
</dbReference>
<dbReference type="AlphaFoldDB" id="A0A2M7XFA7"/>
<sequence length="147" mass="16558">MELKTRKKLRNNMSKVLVFGSFDGLHPGHLKFLTEAKKLADELVVVLAQDKVIAQLKGSLPLHKFAGRQSDLTKVPEVNYVLPGDYELGTYSSIATLKPEIIAFGYDQVELKNDVEAWLKTKTAHTKIITIEAYKPDKYKSSLLNKK</sequence>
<dbReference type="Proteomes" id="UP000231263">
    <property type="component" value="Unassembled WGS sequence"/>
</dbReference>
<comment type="caution">
    <text evidence="4">The sequence shown here is derived from an EMBL/GenBank/DDBJ whole genome shotgun (WGS) entry which is preliminary data.</text>
</comment>
<dbReference type="InterPro" id="IPR050385">
    <property type="entry name" value="Archaeal_FAD_synthase"/>
</dbReference>
<protein>
    <recommendedName>
        <fullName evidence="3">Cytidyltransferase-like domain-containing protein</fullName>
    </recommendedName>
</protein>
<dbReference type="SUPFAM" id="SSF52374">
    <property type="entry name" value="Nucleotidylyl transferase"/>
    <property type="match status" value="1"/>
</dbReference>
<dbReference type="Pfam" id="PF01467">
    <property type="entry name" value="CTP_transf_like"/>
    <property type="match status" value="1"/>
</dbReference>
<dbReference type="NCBIfam" id="TIGR00125">
    <property type="entry name" value="cyt_tran_rel"/>
    <property type="match status" value="1"/>
</dbReference>
<proteinExistence type="predicted"/>
<evidence type="ECO:0000313" key="4">
    <source>
        <dbReference type="EMBL" id="PJA46551.1"/>
    </source>
</evidence>
<dbReference type="PANTHER" id="PTHR43793">
    <property type="entry name" value="FAD SYNTHASE"/>
    <property type="match status" value="1"/>
</dbReference>
<dbReference type="EMBL" id="PFWT01000009">
    <property type="protein sequence ID" value="PJA46551.1"/>
    <property type="molecule type" value="Genomic_DNA"/>
</dbReference>
<dbReference type="PANTHER" id="PTHR43793:SF1">
    <property type="entry name" value="FAD SYNTHASE"/>
    <property type="match status" value="1"/>
</dbReference>
<dbReference type="InterPro" id="IPR004821">
    <property type="entry name" value="Cyt_trans-like"/>
</dbReference>
<dbReference type="GO" id="GO:0016779">
    <property type="term" value="F:nucleotidyltransferase activity"/>
    <property type="evidence" value="ECO:0007669"/>
    <property type="project" value="UniProtKB-KW"/>
</dbReference>
<gene>
    <name evidence="4" type="ORF">CO173_02175</name>
</gene>
<evidence type="ECO:0000259" key="3">
    <source>
        <dbReference type="Pfam" id="PF01467"/>
    </source>
</evidence>